<name>A0AAD7FGF5_MYCRO</name>
<evidence type="ECO:0000313" key="1">
    <source>
        <dbReference type="EMBL" id="KAJ7622849.1"/>
    </source>
</evidence>
<accession>A0AAD7FGF5</accession>
<evidence type="ECO:0000313" key="2">
    <source>
        <dbReference type="Proteomes" id="UP001221757"/>
    </source>
</evidence>
<gene>
    <name evidence="1" type="ORF">B0H17DRAFT_1151581</name>
</gene>
<protein>
    <submittedName>
        <fullName evidence="1">Uncharacterized protein</fullName>
    </submittedName>
</protein>
<dbReference type="AlphaFoldDB" id="A0AAD7FGF5"/>
<keyword evidence="2" id="KW-1185">Reference proteome</keyword>
<organism evidence="1 2">
    <name type="scientific">Mycena rosella</name>
    <name type="common">Pink bonnet</name>
    <name type="synonym">Agaricus rosellus</name>
    <dbReference type="NCBI Taxonomy" id="1033263"/>
    <lineage>
        <taxon>Eukaryota</taxon>
        <taxon>Fungi</taxon>
        <taxon>Dikarya</taxon>
        <taxon>Basidiomycota</taxon>
        <taxon>Agaricomycotina</taxon>
        <taxon>Agaricomycetes</taxon>
        <taxon>Agaricomycetidae</taxon>
        <taxon>Agaricales</taxon>
        <taxon>Marasmiineae</taxon>
        <taxon>Mycenaceae</taxon>
        <taxon>Mycena</taxon>
    </lineage>
</organism>
<dbReference type="Proteomes" id="UP001221757">
    <property type="component" value="Unassembled WGS sequence"/>
</dbReference>
<dbReference type="EMBL" id="JARKIE010000645">
    <property type="protein sequence ID" value="KAJ7622849.1"/>
    <property type="molecule type" value="Genomic_DNA"/>
</dbReference>
<comment type="caution">
    <text evidence="1">The sequence shown here is derived from an EMBL/GenBank/DDBJ whole genome shotgun (WGS) entry which is preliminary data.</text>
</comment>
<reference evidence="1" key="1">
    <citation type="submission" date="2023-03" db="EMBL/GenBank/DDBJ databases">
        <title>Massive genome expansion in bonnet fungi (Mycena s.s.) driven by repeated elements and novel gene families across ecological guilds.</title>
        <authorList>
            <consortium name="Lawrence Berkeley National Laboratory"/>
            <person name="Harder C.B."/>
            <person name="Miyauchi S."/>
            <person name="Viragh M."/>
            <person name="Kuo A."/>
            <person name="Thoen E."/>
            <person name="Andreopoulos B."/>
            <person name="Lu D."/>
            <person name="Skrede I."/>
            <person name="Drula E."/>
            <person name="Henrissat B."/>
            <person name="Morin E."/>
            <person name="Kohler A."/>
            <person name="Barry K."/>
            <person name="LaButti K."/>
            <person name="Morin E."/>
            <person name="Salamov A."/>
            <person name="Lipzen A."/>
            <person name="Mereny Z."/>
            <person name="Hegedus B."/>
            <person name="Baldrian P."/>
            <person name="Stursova M."/>
            <person name="Weitz H."/>
            <person name="Taylor A."/>
            <person name="Grigoriev I.V."/>
            <person name="Nagy L.G."/>
            <person name="Martin F."/>
            <person name="Kauserud H."/>
        </authorList>
    </citation>
    <scope>NUCLEOTIDE SEQUENCE</scope>
    <source>
        <strain evidence="1">CBHHK067</strain>
    </source>
</reference>
<proteinExistence type="predicted"/>
<sequence>MWCKDHGMTVRTVWTCPLSVVRIDALCNSVLFGLFRSPGSISQTGQEIETRHRKYDAFRVPLTVGANFPQRVLDLLLLPRLLWSKNLPPVALRKRINSKQFPLILYGFPPFSPASPTATFAIKMPVRSTAYISVLPHPGPPPTCPLLLLPTKVKAVKRAHPAPVPMKKVSPPGPKLPEGYVFVPLLSRSHTPAPERGAQAETRGLPNDYQYYQQSPPCEAPGTQGRFGGRVVLLPKRGDDLSDGVMKVKPRVQGPFCWRPNSLSTCDTDDGESGKFNGRPLLRTGDTDDGLLRVVEFSSISSNDSNVIPLSVEVSLLCTDKLQN</sequence>